<dbReference type="PANTHER" id="PTHR43130">
    <property type="entry name" value="ARAC-FAMILY TRANSCRIPTIONAL REGULATOR"/>
    <property type="match status" value="1"/>
</dbReference>
<dbReference type="SUPFAM" id="SSF52317">
    <property type="entry name" value="Class I glutamine amidotransferase-like"/>
    <property type="match status" value="1"/>
</dbReference>
<dbReference type="PANTHER" id="PTHR43130:SF15">
    <property type="entry name" value="THIJ_PFPI FAMILY PROTEIN (AFU_ORTHOLOGUE AFUA_5G14240)"/>
    <property type="match status" value="1"/>
</dbReference>
<keyword evidence="1" id="KW-0812">Transmembrane</keyword>
<dbReference type="RefSeq" id="WP_346054904.1">
    <property type="nucleotide sequence ID" value="NZ_BAABIB010000088.1"/>
</dbReference>
<dbReference type="Pfam" id="PF01965">
    <property type="entry name" value="DJ-1_PfpI"/>
    <property type="match status" value="1"/>
</dbReference>
<accession>A0ABP9QYB3</accession>
<evidence type="ECO:0000259" key="2">
    <source>
        <dbReference type="Pfam" id="PF01965"/>
    </source>
</evidence>
<reference evidence="4" key="1">
    <citation type="journal article" date="2019" name="Int. J. Syst. Evol. Microbiol.">
        <title>The Global Catalogue of Microorganisms (GCM) 10K type strain sequencing project: providing services to taxonomists for standard genome sequencing and annotation.</title>
        <authorList>
            <consortium name="The Broad Institute Genomics Platform"/>
            <consortium name="The Broad Institute Genome Sequencing Center for Infectious Disease"/>
            <person name="Wu L."/>
            <person name="Ma J."/>
        </authorList>
    </citation>
    <scope>NUCLEOTIDE SEQUENCE [LARGE SCALE GENOMIC DNA]</scope>
    <source>
        <strain evidence="4">JCM 18054</strain>
    </source>
</reference>
<dbReference type="InterPro" id="IPR029062">
    <property type="entry name" value="Class_I_gatase-like"/>
</dbReference>
<evidence type="ECO:0000313" key="3">
    <source>
        <dbReference type="EMBL" id="GAA5169444.1"/>
    </source>
</evidence>
<feature type="transmembrane region" description="Helical" evidence="1">
    <location>
        <begin position="20"/>
        <end position="48"/>
    </location>
</feature>
<comment type="caution">
    <text evidence="3">The sequence shown here is derived from an EMBL/GenBank/DDBJ whole genome shotgun (WGS) entry which is preliminary data.</text>
</comment>
<dbReference type="EMBL" id="BAABIB010000088">
    <property type="protein sequence ID" value="GAA5169444.1"/>
    <property type="molecule type" value="Genomic_DNA"/>
</dbReference>
<keyword evidence="1" id="KW-1133">Transmembrane helix</keyword>
<feature type="domain" description="DJ-1/PfpI" evidence="2">
    <location>
        <begin position="2"/>
        <end position="69"/>
    </location>
</feature>
<dbReference type="InterPro" id="IPR052158">
    <property type="entry name" value="INH-QAR"/>
</dbReference>
<keyword evidence="1" id="KW-0472">Membrane</keyword>
<evidence type="ECO:0000256" key="1">
    <source>
        <dbReference type="SAM" id="Phobius"/>
    </source>
</evidence>
<dbReference type="Proteomes" id="UP001500192">
    <property type="component" value="Unassembled WGS sequence"/>
</dbReference>
<dbReference type="InterPro" id="IPR002818">
    <property type="entry name" value="DJ-1/PfpI"/>
</dbReference>
<protein>
    <recommendedName>
        <fullName evidence="2">DJ-1/PfpI domain-containing protein</fullName>
    </recommendedName>
</protein>
<sequence length="84" mass="9145">MLVPGGRGTRPLMRDDPFLAWLAGYASSASLATSVCTGSAVLAAAGLLDGYRATSNKRAFDWVTTRSENVDWIRQGRWVGDRNR</sequence>
<dbReference type="Gene3D" id="3.40.50.880">
    <property type="match status" value="1"/>
</dbReference>
<proteinExistence type="predicted"/>
<evidence type="ECO:0000313" key="4">
    <source>
        <dbReference type="Proteomes" id="UP001500192"/>
    </source>
</evidence>
<keyword evidence="4" id="KW-1185">Reference proteome</keyword>
<gene>
    <name evidence="3" type="ORF">GCM10023214_46490</name>
</gene>
<organism evidence="3 4">
    <name type="scientific">Amycolatopsis dongchuanensis</name>
    <dbReference type="NCBI Taxonomy" id="1070866"/>
    <lineage>
        <taxon>Bacteria</taxon>
        <taxon>Bacillati</taxon>
        <taxon>Actinomycetota</taxon>
        <taxon>Actinomycetes</taxon>
        <taxon>Pseudonocardiales</taxon>
        <taxon>Pseudonocardiaceae</taxon>
        <taxon>Amycolatopsis</taxon>
    </lineage>
</organism>
<name>A0ABP9QYB3_9PSEU</name>